<dbReference type="AlphaFoldDB" id="A0A0F9GI17"/>
<organism evidence="1">
    <name type="scientific">marine sediment metagenome</name>
    <dbReference type="NCBI Taxonomy" id="412755"/>
    <lineage>
        <taxon>unclassified sequences</taxon>
        <taxon>metagenomes</taxon>
        <taxon>ecological metagenomes</taxon>
    </lineage>
</organism>
<proteinExistence type="predicted"/>
<accession>A0A0F9GI17</accession>
<gene>
    <name evidence="1" type="ORF">LCGC14_1907040</name>
</gene>
<sequence length="106" mass="11745">MLAFPYDGICNVGGAGMIQIGSTVQSPYQRVRVSFWLIQGEFQQEFAASREETHESLGSIEELTGEAIQELEIRLARWIALGGMFDLDKGCIDLDDTWGFSTKPVA</sequence>
<protein>
    <submittedName>
        <fullName evidence="1">Uncharacterized protein</fullName>
    </submittedName>
</protein>
<comment type="caution">
    <text evidence="1">The sequence shown here is derived from an EMBL/GenBank/DDBJ whole genome shotgun (WGS) entry which is preliminary data.</text>
</comment>
<evidence type="ECO:0000313" key="1">
    <source>
        <dbReference type="EMBL" id="KKL90201.1"/>
    </source>
</evidence>
<dbReference type="EMBL" id="LAZR01020073">
    <property type="protein sequence ID" value="KKL90201.1"/>
    <property type="molecule type" value="Genomic_DNA"/>
</dbReference>
<reference evidence="1" key="1">
    <citation type="journal article" date="2015" name="Nature">
        <title>Complex archaea that bridge the gap between prokaryotes and eukaryotes.</title>
        <authorList>
            <person name="Spang A."/>
            <person name="Saw J.H."/>
            <person name="Jorgensen S.L."/>
            <person name="Zaremba-Niedzwiedzka K."/>
            <person name="Martijn J."/>
            <person name="Lind A.E."/>
            <person name="van Eijk R."/>
            <person name="Schleper C."/>
            <person name="Guy L."/>
            <person name="Ettema T.J."/>
        </authorList>
    </citation>
    <scope>NUCLEOTIDE SEQUENCE</scope>
</reference>
<name>A0A0F9GI17_9ZZZZ</name>